<feature type="region of interest" description="Disordered" evidence="1">
    <location>
        <begin position="413"/>
        <end position="442"/>
    </location>
</feature>
<accession>F0YPZ5</accession>
<protein>
    <submittedName>
        <fullName evidence="2">Uncharacterized protein</fullName>
    </submittedName>
</protein>
<dbReference type="KEGG" id="aaf:AURANDRAFT_68541"/>
<dbReference type="RefSeq" id="XP_009042487.1">
    <property type="nucleotide sequence ID" value="XM_009044239.1"/>
</dbReference>
<evidence type="ECO:0000313" key="2">
    <source>
        <dbReference type="EMBL" id="EGB02814.1"/>
    </source>
</evidence>
<dbReference type="InParanoid" id="F0YPZ5"/>
<gene>
    <name evidence="2" type="ORF">AURANDRAFT_68541</name>
</gene>
<evidence type="ECO:0000313" key="3">
    <source>
        <dbReference type="Proteomes" id="UP000002729"/>
    </source>
</evidence>
<dbReference type="Proteomes" id="UP000002729">
    <property type="component" value="Unassembled WGS sequence"/>
</dbReference>
<evidence type="ECO:0000256" key="1">
    <source>
        <dbReference type="SAM" id="MobiDB-lite"/>
    </source>
</evidence>
<dbReference type="AlphaFoldDB" id="F0YPZ5"/>
<organism evidence="3">
    <name type="scientific">Aureococcus anophagefferens</name>
    <name type="common">Harmful bloom alga</name>
    <dbReference type="NCBI Taxonomy" id="44056"/>
    <lineage>
        <taxon>Eukaryota</taxon>
        <taxon>Sar</taxon>
        <taxon>Stramenopiles</taxon>
        <taxon>Ochrophyta</taxon>
        <taxon>Pelagophyceae</taxon>
        <taxon>Pelagomonadales</taxon>
        <taxon>Pelagomonadaceae</taxon>
        <taxon>Aureococcus</taxon>
    </lineage>
</organism>
<dbReference type="GeneID" id="20226864"/>
<keyword evidence="3" id="KW-1185">Reference proteome</keyword>
<name>F0YPZ5_AURAN</name>
<sequence length="643" mass="69392">MTPAEFQSMDAGRTAPLTLFYTSLAKQDADGVPVDGALLVHGKSTHDIDEDYTVVKLAGIAVADAPLAVASYAVSVRALPAAILRAPGRHKYEATRQAFGGRGRGPSSVKTGLVDMVLVFKKQSFEIFPLGGRLMYAAEDFAFYDATYSPATANSKMRPKIITYVVGTDPFWHGAEVCHQLNKQISNQLRGTCYERHVGVRRTPVNLRGGKRMTLYVVVGDFDSSDMARIRGKLRPVSYLTVKLLFYHVPEQVGKVQTRVEERFKQSDGREARRLKQLFVSFPPGLIGHASSSETIRFHYQVKCDELSWSHEIEDVIYGSRTVPPDHRFAYLQFSTVQAVMDLLELSEQGRLAAIFGRDNLAACMDARVEVPNAVHRMDNETASMLSRASNAGADNRAELRSTEDLLREFGLDEPDYDRASSAGGDRESSVAAVTDTGSQPFSVPPVPPPGFAAGFGGPLALPPRRDVVELAPRRLDAWGDDGDALPVTPPGDALPGTAPGAAPAVTPERWESRADGLLSAAAPAFAPAAAAAPAPFAAPPLGSLFAAPAAPAAAPADLTRADYAPTRPWRRGPADDAAVAALRGELRNAPAPPTLNKARAALQRALRLTESVKTVPLRAFLDAYGDVRVFEVTVRRDRVFLL</sequence>
<proteinExistence type="predicted"/>
<dbReference type="EMBL" id="GL833304">
    <property type="protein sequence ID" value="EGB02814.1"/>
    <property type="molecule type" value="Genomic_DNA"/>
</dbReference>
<reference evidence="2 3" key="1">
    <citation type="journal article" date="2011" name="Proc. Natl. Acad. Sci. U.S.A.">
        <title>Niche of harmful alga Aureococcus anophagefferens revealed through ecogenomics.</title>
        <authorList>
            <person name="Gobler C.J."/>
            <person name="Berry D.L."/>
            <person name="Dyhrman S.T."/>
            <person name="Wilhelm S.W."/>
            <person name="Salamov A."/>
            <person name="Lobanov A.V."/>
            <person name="Zhang Y."/>
            <person name="Collier J.L."/>
            <person name="Wurch L.L."/>
            <person name="Kustka A.B."/>
            <person name="Dill B.D."/>
            <person name="Shah M."/>
            <person name="VerBerkmoes N.C."/>
            <person name="Kuo A."/>
            <person name="Terry A."/>
            <person name="Pangilinan J."/>
            <person name="Lindquist E.A."/>
            <person name="Lucas S."/>
            <person name="Paulsen I.T."/>
            <person name="Hattenrath-Lehmann T.K."/>
            <person name="Talmage S.C."/>
            <person name="Walker E.A."/>
            <person name="Koch F."/>
            <person name="Burson A.M."/>
            <person name="Marcoval M.A."/>
            <person name="Tang Y.Z."/>
            <person name="Lecleir G.R."/>
            <person name="Coyne K.J."/>
            <person name="Berg G.M."/>
            <person name="Bertrand E.M."/>
            <person name="Saito M.A."/>
            <person name="Gladyshev V.N."/>
            <person name="Grigoriev I.V."/>
        </authorList>
    </citation>
    <scope>NUCLEOTIDE SEQUENCE [LARGE SCALE GENOMIC DNA]</scope>
    <source>
        <strain evidence="3">CCMP 1984</strain>
    </source>
</reference>